<dbReference type="AlphaFoldDB" id="A0AAE7R8W1"/>
<dbReference type="GO" id="GO:0003677">
    <property type="term" value="F:DNA binding"/>
    <property type="evidence" value="ECO:0007669"/>
    <property type="project" value="InterPro"/>
</dbReference>
<keyword evidence="1" id="KW-0229">DNA integration</keyword>
<gene>
    <name evidence="4" type="ORF">G6L72_23805</name>
    <name evidence="5" type="ORF">G6M88_23600</name>
</gene>
<dbReference type="SUPFAM" id="SSF56349">
    <property type="entry name" value="DNA breaking-rejoining enzymes"/>
    <property type="match status" value="1"/>
</dbReference>
<evidence type="ECO:0000256" key="2">
    <source>
        <dbReference type="ARBA" id="ARBA00023172"/>
    </source>
</evidence>
<reference evidence="4 7" key="1">
    <citation type="journal article" date="2020" name="Science">
        <title>Unexpected conservation and global transmission of agrobacterial virulence plasmids.</title>
        <authorList>
            <person name="Weisberg A.J."/>
            <person name="Davis E.W. 2nd"/>
            <person name="Tabima J."/>
            <person name="Belcher M.S."/>
            <person name="Miller M."/>
            <person name="Kuo C.H."/>
            <person name="Loper J.E."/>
            <person name="Grunwald N.J."/>
            <person name="Putnam M.L."/>
            <person name="Chang J.H."/>
        </authorList>
    </citation>
    <scope>NUCLEOTIDE SEQUENCE [LARGE SCALE GENOMIC DNA]</scope>
    <source>
        <strain evidence="4 7">A19/93</strain>
    </source>
</reference>
<dbReference type="Proteomes" id="UP000822331">
    <property type="component" value="Unassembled WGS sequence"/>
</dbReference>
<organism evidence="5 6">
    <name type="scientific">Agrobacterium rubi</name>
    <dbReference type="NCBI Taxonomy" id="28099"/>
    <lineage>
        <taxon>Bacteria</taxon>
        <taxon>Pseudomonadati</taxon>
        <taxon>Pseudomonadota</taxon>
        <taxon>Alphaproteobacteria</taxon>
        <taxon>Hyphomicrobiales</taxon>
        <taxon>Rhizobiaceae</taxon>
        <taxon>Rhizobium/Agrobacterium group</taxon>
        <taxon>Agrobacterium</taxon>
    </lineage>
</organism>
<dbReference type="GO" id="GO:0015074">
    <property type="term" value="P:DNA integration"/>
    <property type="evidence" value="ECO:0007669"/>
    <property type="project" value="UniProtKB-KW"/>
</dbReference>
<dbReference type="EMBL" id="CP049208">
    <property type="protein sequence ID" value="QTG03434.1"/>
    <property type="molecule type" value="Genomic_DNA"/>
</dbReference>
<evidence type="ECO:0000313" key="5">
    <source>
        <dbReference type="EMBL" id="QTG03434.1"/>
    </source>
</evidence>
<dbReference type="InterPro" id="IPR002104">
    <property type="entry name" value="Integrase_catalytic"/>
</dbReference>
<name>A0AAE7R8W1_9HYPH</name>
<proteinExistence type="predicted"/>
<dbReference type="InterPro" id="IPR013762">
    <property type="entry name" value="Integrase-like_cat_sf"/>
</dbReference>
<accession>A0AAE7R8W1</accession>
<dbReference type="RefSeq" id="WP_065700993.1">
    <property type="nucleotide sequence ID" value="NZ_CP049208.1"/>
</dbReference>
<evidence type="ECO:0000259" key="3">
    <source>
        <dbReference type="PROSITE" id="PS51898"/>
    </source>
</evidence>
<evidence type="ECO:0000313" key="7">
    <source>
        <dbReference type="Proteomes" id="UP000822331"/>
    </source>
</evidence>
<evidence type="ECO:0000256" key="1">
    <source>
        <dbReference type="ARBA" id="ARBA00022908"/>
    </source>
</evidence>
<sequence>MAMKTTMTEHVAAYLAERSMLGFSVSGPDARLLRSFAGFADEQNCGTLTNDLVIRWAKDRSRISHPFTWAGRLAVVKPFAAYMTRLDPATEFPTTPIFGKSRRRLTPHIYTDDEILGLMAAARALQPQGGLPSVVFEALIGLIAATGLRISEAINLRCRDVDIEACCATVRMTKFRKSRHVPFHQSVANALDSYLLVRERFARKEEEQAFFTIAGGQRLNKRTVHGVFQRLRLAAGIMPRGSYPHVRIHDLRHTFICRRLERWQADGCDIDNAIAALSTYVGHAKVSDTYWYMTGIPDLMATAGSRFEGFALGENDYV</sequence>
<geneLocation type="plasmid" evidence="5 6">
    <name>pW2_73_1</name>
</geneLocation>
<dbReference type="PANTHER" id="PTHR30349:SF64">
    <property type="entry name" value="PROPHAGE INTEGRASE INTD-RELATED"/>
    <property type="match status" value="1"/>
</dbReference>
<dbReference type="Proteomes" id="UP000663912">
    <property type="component" value="Plasmid pW2_73_1"/>
</dbReference>
<dbReference type="GO" id="GO:0006310">
    <property type="term" value="P:DNA recombination"/>
    <property type="evidence" value="ECO:0007669"/>
    <property type="project" value="UniProtKB-KW"/>
</dbReference>
<reference evidence="5" key="2">
    <citation type="submission" date="2020-02" db="EMBL/GenBank/DDBJ databases">
        <title>Unexpected conservation and global transmission of agrobacterial virulence plasmids.</title>
        <authorList>
            <person name="Weisberg A.J."/>
            <person name="Davis E.W. II"/>
            <person name="Tabima J.R."/>
            <person name="Belcher M.S."/>
            <person name="Miller M."/>
            <person name="Kuo C.-H."/>
            <person name="Loper J.E."/>
            <person name="Grunwald N.J."/>
            <person name="Putnam M.L."/>
            <person name="Chang J.H."/>
        </authorList>
    </citation>
    <scope>NUCLEOTIDE SEQUENCE</scope>
    <source>
        <strain evidence="5">W2/73</strain>
        <plasmid evidence="5">pW2_73_1</plasmid>
    </source>
</reference>
<dbReference type="Gene3D" id="1.10.443.10">
    <property type="entry name" value="Intergrase catalytic core"/>
    <property type="match status" value="1"/>
</dbReference>
<dbReference type="PROSITE" id="PS51898">
    <property type="entry name" value="TYR_RECOMBINASE"/>
    <property type="match status" value="1"/>
</dbReference>
<dbReference type="KEGG" id="arui:G6M88_23600"/>
<protein>
    <submittedName>
        <fullName evidence="5">Tyrosine-type recombinase/integrase</fullName>
    </submittedName>
</protein>
<dbReference type="InterPro" id="IPR011010">
    <property type="entry name" value="DNA_brk_join_enz"/>
</dbReference>
<dbReference type="InterPro" id="IPR050090">
    <property type="entry name" value="Tyrosine_recombinase_XerCD"/>
</dbReference>
<evidence type="ECO:0000313" key="6">
    <source>
        <dbReference type="Proteomes" id="UP000663912"/>
    </source>
</evidence>
<dbReference type="PANTHER" id="PTHR30349">
    <property type="entry name" value="PHAGE INTEGRASE-RELATED"/>
    <property type="match status" value="1"/>
</dbReference>
<keyword evidence="7" id="KW-1185">Reference proteome</keyword>
<feature type="domain" description="Tyr recombinase" evidence="3">
    <location>
        <begin position="104"/>
        <end position="305"/>
    </location>
</feature>
<evidence type="ECO:0000313" key="4">
    <source>
        <dbReference type="EMBL" id="NTF39719.1"/>
    </source>
</evidence>
<dbReference type="EMBL" id="JAAMCP010000017">
    <property type="protein sequence ID" value="NTF39719.1"/>
    <property type="molecule type" value="Genomic_DNA"/>
</dbReference>
<keyword evidence="2" id="KW-0233">DNA recombination</keyword>
<keyword evidence="5" id="KW-0614">Plasmid</keyword>
<dbReference type="Pfam" id="PF00589">
    <property type="entry name" value="Phage_integrase"/>
    <property type="match status" value="1"/>
</dbReference>